<evidence type="ECO:0000256" key="1">
    <source>
        <dbReference type="ARBA" id="ARBA00009277"/>
    </source>
</evidence>
<dbReference type="PANTHER" id="PTHR35004">
    <property type="entry name" value="TRANSPOSASE RV3428C-RELATED"/>
    <property type="match status" value="1"/>
</dbReference>
<protein>
    <submittedName>
        <fullName evidence="4">IS21 family transposase</fullName>
    </submittedName>
</protein>
<feature type="compositionally biased region" description="Basic and acidic residues" evidence="2">
    <location>
        <begin position="404"/>
        <end position="415"/>
    </location>
</feature>
<feature type="compositionally biased region" description="Pro residues" evidence="2">
    <location>
        <begin position="81"/>
        <end position="95"/>
    </location>
</feature>
<gene>
    <name evidence="4" type="primary">istA</name>
    <name evidence="4" type="ORF">PQQ73_03435</name>
</gene>
<dbReference type="EMBL" id="JAQQCL010000002">
    <property type="protein sequence ID" value="MFM0715379.1"/>
    <property type="molecule type" value="Genomic_DNA"/>
</dbReference>
<feature type="compositionally biased region" description="Polar residues" evidence="2">
    <location>
        <begin position="59"/>
        <end position="70"/>
    </location>
</feature>
<dbReference type="SUPFAM" id="SSF53098">
    <property type="entry name" value="Ribonuclease H-like"/>
    <property type="match status" value="1"/>
</dbReference>
<dbReference type="Pfam" id="PF22483">
    <property type="entry name" value="Mu-transpos_C_2"/>
    <property type="match status" value="1"/>
</dbReference>
<reference evidence="4 5" key="1">
    <citation type="journal article" date="2024" name="Chem. Sci.">
        <title>Discovery of megapolipeptins by genome mining of a Burkholderiales bacteria collection.</title>
        <authorList>
            <person name="Paulo B.S."/>
            <person name="Recchia M.J.J."/>
            <person name="Lee S."/>
            <person name="Fergusson C.H."/>
            <person name="Romanowski S.B."/>
            <person name="Hernandez A."/>
            <person name="Krull N."/>
            <person name="Liu D.Y."/>
            <person name="Cavanagh H."/>
            <person name="Bos A."/>
            <person name="Gray C.A."/>
            <person name="Murphy B.T."/>
            <person name="Linington R.G."/>
            <person name="Eustaquio A.S."/>
        </authorList>
    </citation>
    <scope>NUCLEOTIDE SEQUENCE [LARGE SCALE GENOMIC DNA]</scope>
    <source>
        <strain evidence="4 5">RL17-350-BIC-E</strain>
    </source>
</reference>
<feature type="domain" description="Integrase catalytic" evidence="3">
    <location>
        <begin position="156"/>
        <end position="342"/>
    </location>
</feature>
<feature type="region of interest" description="Disordered" evidence="2">
    <location>
        <begin position="59"/>
        <end position="99"/>
    </location>
</feature>
<accession>A0ABW9E774</accession>
<sequence>MFFSFEQEGDQGVNVLKQHLQSTIFTLLERGASQHKIHELTGVDRKTIRRYQAIYESQQAVGANSPTTAPTGVAEPAGARIPPPQAPPSPRPPAPARAAPVKPFDFARSASEPHREWIEQQVRLQRNAQAIYQDLVDQFGFTASYDSVKRFVRALRHVDPEQFDRLAFIVGEESQVDYGEGAPTLDPKTGRYRKPRLFVMTLRYSRRSFRRVVWKSSKQVWAQLHEEAFRYFGGSTQYVVLDNLREGVITPDLYEPEINRLYAAMLEHYGVVADPARVRDPNRKGTVEHAIKHTQDTALKGRRFESIEAQNEFLMHWEENWAARRIHGSARRQVQAMFQEEKPHLQALPLTGFRYFKEVVRTVNDDTTVSIDRSNYAARPAPIGSLVCVRVYDTTLEIRDRRTQELLRTHPRHTEPGSLELPESERPFNPSRQTSLALASAGDIGPRAKALCQHLFDAEGRVGHRGMWGIVALAKKYPTWLVEQACDHALRHHLYRYRQVRAVVERLFEQALERLDRAPQLALPLTQEHALIRPAAEYGALFNAGAQHSAGTHPSTTGETE</sequence>
<evidence type="ECO:0000313" key="4">
    <source>
        <dbReference type="EMBL" id="MFM0715379.1"/>
    </source>
</evidence>
<dbReference type="Gene3D" id="3.30.420.10">
    <property type="entry name" value="Ribonuclease H-like superfamily/Ribonuclease H"/>
    <property type="match status" value="1"/>
</dbReference>
<comment type="similarity">
    <text evidence="1">Belongs to the transposase IS21/IS408/IS1162 family.</text>
</comment>
<dbReference type="InterPro" id="IPR012337">
    <property type="entry name" value="RNaseH-like_sf"/>
</dbReference>
<evidence type="ECO:0000259" key="3">
    <source>
        <dbReference type="PROSITE" id="PS50994"/>
    </source>
</evidence>
<keyword evidence="5" id="KW-1185">Reference proteome</keyword>
<organism evidence="4 5">
    <name type="scientific">Paraburkholderia strydomiana</name>
    <dbReference type="NCBI Taxonomy" id="1245417"/>
    <lineage>
        <taxon>Bacteria</taxon>
        <taxon>Pseudomonadati</taxon>
        <taxon>Pseudomonadota</taxon>
        <taxon>Betaproteobacteria</taxon>
        <taxon>Burkholderiales</taxon>
        <taxon>Burkholderiaceae</taxon>
        <taxon>Paraburkholderia</taxon>
    </lineage>
</organism>
<dbReference type="InterPro" id="IPR054353">
    <property type="entry name" value="IstA-like_C"/>
</dbReference>
<feature type="region of interest" description="Disordered" evidence="2">
    <location>
        <begin position="404"/>
        <end position="430"/>
    </location>
</feature>
<dbReference type="Proteomes" id="UP001629392">
    <property type="component" value="Unassembled WGS sequence"/>
</dbReference>
<evidence type="ECO:0000313" key="5">
    <source>
        <dbReference type="Proteomes" id="UP001629392"/>
    </source>
</evidence>
<evidence type="ECO:0000256" key="2">
    <source>
        <dbReference type="SAM" id="MobiDB-lite"/>
    </source>
</evidence>
<comment type="caution">
    <text evidence="4">The sequence shown here is derived from an EMBL/GenBank/DDBJ whole genome shotgun (WGS) entry which is preliminary data.</text>
</comment>
<dbReference type="PROSITE" id="PS50994">
    <property type="entry name" value="INTEGRASE"/>
    <property type="match status" value="1"/>
</dbReference>
<dbReference type="InterPro" id="IPR001584">
    <property type="entry name" value="Integrase_cat-core"/>
</dbReference>
<dbReference type="NCBIfam" id="NF033546">
    <property type="entry name" value="transpos_IS21"/>
    <property type="match status" value="1"/>
</dbReference>
<dbReference type="InterPro" id="IPR036397">
    <property type="entry name" value="RNaseH_sf"/>
</dbReference>
<dbReference type="PANTHER" id="PTHR35004:SF8">
    <property type="entry name" value="TRANSPOSASE RV3428C-RELATED"/>
    <property type="match status" value="1"/>
</dbReference>
<proteinExistence type="inferred from homology"/>
<name>A0ABW9E774_9BURK</name>